<evidence type="ECO:0000256" key="4">
    <source>
        <dbReference type="ARBA" id="ARBA00023163"/>
    </source>
</evidence>
<comment type="caution">
    <text evidence="7">The sequence shown here is derived from an EMBL/GenBank/DDBJ whole genome shotgun (WGS) entry which is preliminary data.</text>
</comment>
<evidence type="ECO:0000259" key="6">
    <source>
        <dbReference type="Pfam" id="PF08281"/>
    </source>
</evidence>
<evidence type="ECO:0000259" key="5">
    <source>
        <dbReference type="Pfam" id="PF04542"/>
    </source>
</evidence>
<dbReference type="GO" id="GO:0003677">
    <property type="term" value="F:DNA binding"/>
    <property type="evidence" value="ECO:0007669"/>
    <property type="project" value="InterPro"/>
</dbReference>
<evidence type="ECO:0000256" key="3">
    <source>
        <dbReference type="ARBA" id="ARBA00023082"/>
    </source>
</evidence>
<keyword evidence="2" id="KW-0805">Transcription regulation</keyword>
<reference evidence="7 8" key="1">
    <citation type="journal article" date="2016" name="Nat. Commun.">
        <title>Thousands of microbial genomes shed light on interconnected biogeochemical processes in an aquifer system.</title>
        <authorList>
            <person name="Anantharaman K."/>
            <person name="Brown C.T."/>
            <person name="Hug L.A."/>
            <person name="Sharon I."/>
            <person name="Castelle C.J."/>
            <person name="Probst A.J."/>
            <person name="Thomas B.C."/>
            <person name="Singh A."/>
            <person name="Wilkins M.J."/>
            <person name="Karaoz U."/>
            <person name="Brodie E.L."/>
            <person name="Williams K.H."/>
            <person name="Hubbard S.S."/>
            <person name="Banfield J.F."/>
        </authorList>
    </citation>
    <scope>NUCLEOTIDE SEQUENCE [LARGE SCALE GENOMIC DNA]</scope>
</reference>
<dbReference type="InterPro" id="IPR014284">
    <property type="entry name" value="RNA_pol_sigma-70_dom"/>
</dbReference>
<dbReference type="Gene3D" id="1.10.10.10">
    <property type="entry name" value="Winged helix-like DNA-binding domain superfamily/Winged helix DNA-binding domain"/>
    <property type="match status" value="1"/>
</dbReference>
<proteinExistence type="inferred from homology"/>
<sequence>MLSTETLAEDAAQEIFIKSYQALDQFHAKSSFATWLYRIAANHCTDVLRKIARSKTESWEALLEKEGEKVEALLTASSGDEQSVEDSDLITKLLSHLPENYREILILREMHGLSYQELAETLKCSIDAVKARLKRARQDMELKARHILKISSV</sequence>
<keyword evidence="4" id="KW-0804">Transcription</keyword>
<accession>A0A1G1KTW4</accession>
<dbReference type="EMBL" id="MHFR01000052">
    <property type="protein sequence ID" value="OGW96212.1"/>
    <property type="molecule type" value="Genomic_DNA"/>
</dbReference>
<comment type="similarity">
    <text evidence="1">Belongs to the sigma-70 factor family. ECF subfamily.</text>
</comment>
<keyword evidence="3" id="KW-0731">Sigma factor</keyword>
<protein>
    <recommendedName>
        <fullName evidence="9">RNA polymerase subunit sigma-24</fullName>
    </recommendedName>
</protein>
<dbReference type="InterPro" id="IPR039425">
    <property type="entry name" value="RNA_pol_sigma-70-like"/>
</dbReference>
<dbReference type="InterPro" id="IPR007627">
    <property type="entry name" value="RNA_pol_sigma70_r2"/>
</dbReference>
<dbReference type="InterPro" id="IPR013249">
    <property type="entry name" value="RNA_pol_sigma70_r4_t2"/>
</dbReference>
<dbReference type="AlphaFoldDB" id="A0A1G1KTW4"/>
<organism evidence="7 8">
    <name type="scientific">Candidatus Danuiimicrobium aquiferis</name>
    <dbReference type="NCBI Taxonomy" id="1801832"/>
    <lineage>
        <taxon>Bacteria</taxon>
        <taxon>Pseudomonadati</taxon>
        <taxon>Candidatus Omnitrophota</taxon>
        <taxon>Candidatus Danuiimicrobium</taxon>
    </lineage>
</organism>
<dbReference type="InterPro" id="IPR013324">
    <property type="entry name" value="RNA_pol_sigma_r3/r4-like"/>
</dbReference>
<feature type="domain" description="RNA polymerase sigma-70 region 2" evidence="5">
    <location>
        <begin position="4"/>
        <end position="53"/>
    </location>
</feature>
<dbReference type="Proteomes" id="UP000178187">
    <property type="component" value="Unassembled WGS sequence"/>
</dbReference>
<dbReference type="SUPFAM" id="SSF88946">
    <property type="entry name" value="Sigma2 domain of RNA polymerase sigma factors"/>
    <property type="match status" value="1"/>
</dbReference>
<dbReference type="Pfam" id="PF04542">
    <property type="entry name" value="Sigma70_r2"/>
    <property type="match status" value="1"/>
</dbReference>
<dbReference type="Pfam" id="PF08281">
    <property type="entry name" value="Sigma70_r4_2"/>
    <property type="match status" value="1"/>
</dbReference>
<dbReference type="SUPFAM" id="SSF88659">
    <property type="entry name" value="Sigma3 and sigma4 domains of RNA polymerase sigma factors"/>
    <property type="match status" value="1"/>
</dbReference>
<dbReference type="NCBIfam" id="TIGR02937">
    <property type="entry name" value="sigma70-ECF"/>
    <property type="match status" value="1"/>
</dbReference>
<feature type="domain" description="RNA polymerase sigma factor 70 region 4 type 2" evidence="6">
    <location>
        <begin position="88"/>
        <end position="140"/>
    </location>
</feature>
<dbReference type="InterPro" id="IPR036388">
    <property type="entry name" value="WH-like_DNA-bd_sf"/>
</dbReference>
<dbReference type="InterPro" id="IPR013325">
    <property type="entry name" value="RNA_pol_sigma_r2"/>
</dbReference>
<dbReference type="GO" id="GO:0006352">
    <property type="term" value="P:DNA-templated transcription initiation"/>
    <property type="evidence" value="ECO:0007669"/>
    <property type="project" value="InterPro"/>
</dbReference>
<dbReference type="PANTHER" id="PTHR43133:SF51">
    <property type="entry name" value="RNA POLYMERASE SIGMA FACTOR"/>
    <property type="match status" value="1"/>
</dbReference>
<evidence type="ECO:0000313" key="7">
    <source>
        <dbReference type="EMBL" id="OGW96212.1"/>
    </source>
</evidence>
<dbReference type="Gene3D" id="1.10.1740.10">
    <property type="match status" value="1"/>
</dbReference>
<dbReference type="PANTHER" id="PTHR43133">
    <property type="entry name" value="RNA POLYMERASE ECF-TYPE SIGMA FACTO"/>
    <property type="match status" value="1"/>
</dbReference>
<evidence type="ECO:0000256" key="2">
    <source>
        <dbReference type="ARBA" id="ARBA00023015"/>
    </source>
</evidence>
<dbReference type="GO" id="GO:0016987">
    <property type="term" value="F:sigma factor activity"/>
    <property type="evidence" value="ECO:0007669"/>
    <property type="project" value="UniProtKB-KW"/>
</dbReference>
<dbReference type="CDD" id="cd06171">
    <property type="entry name" value="Sigma70_r4"/>
    <property type="match status" value="1"/>
</dbReference>
<gene>
    <name evidence="7" type="ORF">A3G33_00165</name>
</gene>
<evidence type="ECO:0000313" key="8">
    <source>
        <dbReference type="Proteomes" id="UP000178187"/>
    </source>
</evidence>
<evidence type="ECO:0000256" key="1">
    <source>
        <dbReference type="ARBA" id="ARBA00010641"/>
    </source>
</evidence>
<evidence type="ECO:0008006" key="9">
    <source>
        <dbReference type="Google" id="ProtNLM"/>
    </source>
</evidence>
<name>A0A1G1KTW4_9BACT</name>